<name>A0A7G9B4E4_9FIRM</name>
<gene>
    <name evidence="9" type="ORF">H8790_13465</name>
</gene>
<dbReference type="PANTHER" id="PTHR43297:SF2">
    <property type="entry name" value="DIPEPTIDE TRANSPORT ATP-BINDING PROTEIN DPPD"/>
    <property type="match status" value="1"/>
</dbReference>
<dbReference type="AlphaFoldDB" id="A0A7G9B4E4"/>
<dbReference type="SUPFAM" id="SSF52540">
    <property type="entry name" value="P-loop containing nucleoside triphosphate hydrolases"/>
    <property type="match status" value="1"/>
</dbReference>
<evidence type="ECO:0000256" key="5">
    <source>
        <dbReference type="ARBA" id="ARBA00022741"/>
    </source>
</evidence>
<dbReference type="CDD" id="cd03257">
    <property type="entry name" value="ABC_NikE_OppD_transporters"/>
    <property type="match status" value="1"/>
</dbReference>
<dbReference type="PANTHER" id="PTHR43297">
    <property type="entry name" value="OLIGOPEPTIDE TRANSPORT ATP-BINDING PROTEIN APPD"/>
    <property type="match status" value="1"/>
</dbReference>
<comment type="subcellular location">
    <subcellularLocation>
        <location evidence="1">Cell membrane</location>
        <topology evidence="1">Peripheral membrane protein</topology>
    </subcellularLocation>
</comment>
<comment type="similarity">
    <text evidence="2">Belongs to the ABC transporter superfamily.</text>
</comment>
<keyword evidence="7" id="KW-0472">Membrane</keyword>
<evidence type="ECO:0000313" key="10">
    <source>
        <dbReference type="Proteomes" id="UP000515960"/>
    </source>
</evidence>
<dbReference type="InterPro" id="IPR017871">
    <property type="entry name" value="ABC_transporter-like_CS"/>
</dbReference>
<dbReference type="PROSITE" id="PS50893">
    <property type="entry name" value="ABC_TRANSPORTER_2"/>
    <property type="match status" value="1"/>
</dbReference>
<dbReference type="InterPro" id="IPR003593">
    <property type="entry name" value="AAA+_ATPase"/>
</dbReference>
<reference evidence="9 10" key="1">
    <citation type="submission" date="2020-08" db="EMBL/GenBank/DDBJ databases">
        <authorList>
            <person name="Liu C."/>
            <person name="Sun Q."/>
        </authorList>
    </citation>
    <scope>NUCLEOTIDE SEQUENCE [LARGE SCALE GENOMIC DNA]</scope>
    <source>
        <strain evidence="9 10">NSJ-62</strain>
    </source>
</reference>
<dbReference type="Proteomes" id="UP000515960">
    <property type="component" value="Chromosome"/>
</dbReference>
<dbReference type="Gene3D" id="3.40.50.300">
    <property type="entry name" value="P-loop containing nucleotide triphosphate hydrolases"/>
    <property type="match status" value="1"/>
</dbReference>
<dbReference type="InterPro" id="IPR003439">
    <property type="entry name" value="ABC_transporter-like_ATP-bd"/>
</dbReference>
<proteinExistence type="inferred from homology"/>
<feature type="domain" description="ABC transporter" evidence="8">
    <location>
        <begin position="2"/>
        <end position="250"/>
    </location>
</feature>
<evidence type="ECO:0000256" key="3">
    <source>
        <dbReference type="ARBA" id="ARBA00022448"/>
    </source>
</evidence>
<evidence type="ECO:0000256" key="2">
    <source>
        <dbReference type="ARBA" id="ARBA00005417"/>
    </source>
</evidence>
<keyword evidence="4" id="KW-1003">Cell membrane</keyword>
<protein>
    <submittedName>
        <fullName evidence="9">ABC transporter ATP-binding protein</fullName>
    </submittedName>
</protein>
<keyword evidence="10" id="KW-1185">Reference proteome</keyword>
<dbReference type="GO" id="GO:0016887">
    <property type="term" value="F:ATP hydrolysis activity"/>
    <property type="evidence" value="ECO:0007669"/>
    <property type="project" value="InterPro"/>
</dbReference>
<dbReference type="GO" id="GO:0005524">
    <property type="term" value="F:ATP binding"/>
    <property type="evidence" value="ECO:0007669"/>
    <property type="project" value="UniProtKB-KW"/>
</dbReference>
<dbReference type="SMART" id="SM00382">
    <property type="entry name" value="AAA"/>
    <property type="match status" value="1"/>
</dbReference>
<dbReference type="PROSITE" id="PS00211">
    <property type="entry name" value="ABC_TRANSPORTER_1"/>
    <property type="match status" value="1"/>
</dbReference>
<dbReference type="FunFam" id="3.40.50.300:FF:000016">
    <property type="entry name" value="Oligopeptide ABC transporter ATP-binding component"/>
    <property type="match status" value="1"/>
</dbReference>
<evidence type="ECO:0000256" key="7">
    <source>
        <dbReference type="ARBA" id="ARBA00023136"/>
    </source>
</evidence>
<dbReference type="GO" id="GO:0005886">
    <property type="term" value="C:plasma membrane"/>
    <property type="evidence" value="ECO:0007669"/>
    <property type="project" value="UniProtKB-SubCell"/>
</dbReference>
<keyword evidence="3" id="KW-0813">Transport</keyword>
<sequence>MLKIEDLHVKFHARDREAVGGISFSISDGEILGLVGESGSGKSVTAMTVAGLLNREKADARGRVLLDGTDLLTLNEQEMRRLRGKEIGVVFQEPQSCMDPLMKVGTQVEEALRIHTHASPAERRRAALRGLEQVELGDVETVYGKYPHELSGGQLQRAMIAAAILTRPKLLLLDEPTTALDVTIQAQILELLKKLNREQGISMLFISHNLQVVRRLCSRVVVMQRGHIVEAGETEQVYASPRDAYTQKLIAAIPRRERREL</sequence>
<accession>A0A7G9B4E4</accession>
<evidence type="ECO:0000313" key="9">
    <source>
        <dbReference type="EMBL" id="QNL44425.1"/>
    </source>
</evidence>
<dbReference type="EMBL" id="CP060490">
    <property type="protein sequence ID" value="QNL44425.1"/>
    <property type="molecule type" value="Genomic_DNA"/>
</dbReference>
<keyword evidence="6 9" id="KW-0067">ATP-binding</keyword>
<dbReference type="InterPro" id="IPR027417">
    <property type="entry name" value="P-loop_NTPase"/>
</dbReference>
<dbReference type="InterPro" id="IPR050388">
    <property type="entry name" value="ABC_Ni/Peptide_Import"/>
</dbReference>
<evidence type="ECO:0000256" key="6">
    <source>
        <dbReference type="ARBA" id="ARBA00022840"/>
    </source>
</evidence>
<dbReference type="RefSeq" id="WP_187333026.1">
    <property type="nucleotide sequence ID" value="NZ_CP060490.1"/>
</dbReference>
<evidence type="ECO:0000256" key="4">
    <source>
        <dbReference type="ARBA" id="ARBA00022475"/>
    </source>
</evidence>
<keyword evidence="5" id="KW-0547">Nucleotide-binding</keyword>
<dbReference type="Pfam" id="PF00005">
    <property type="entry name" value="ABC_tran"/>
    <property type="match status" value="1"/>
</dbReference>
<evidence type="ECO:0000256" key="1">
    <source>
        <dbReference type="ARBA" id="ARBA00004202"/>
    </source>
</evidence>
<dbReference type="KEGG" id="ohi:H8790_13465"/>
<evidence type="ECO:0000259" key="8">
    <source>
        <dbReference type="PROSITE" id="PS50893"/>
    </source>
</evidence>
<organism evidence="9 10">
    <name type="scientific">Oscillibacter hominis</name>
    <dbReference type="NCBI Taxonomy" id="2763056"/>
    <lineage>
        <taxon>Bacteria</taxon>
        <taxon>Bacillati</taxon>
        <taxon>Bacillota</taxon>
        <taxon>Clostridia</taxon>
        <taxon>Eubacteriales</taxon>
        <taxon>Oscillospiraceae</taxon>
        <taxon>Oscillibacter</taxon>
    </lineage>
</organism>